<keyword evidence="4" id="KW-0805">Transcription regulation</keyword>
<evidence type="ECO:0000256" key="6">
    <source>
        <dbReference type="ARBA" id="ARBA00023163"/>
    </source>
</evidence>
<dbReference type="Pfam" id="PF11277">
    <property type="entry name" value="Med24_N"/>
    <property type="match status" value="2"/>
</dbReference>
<reference evidence="9" key="1">
    <citation type="submission" date="2021-04" db="EMBL/GenBank/DDBJ databases">
        <authorList>
            <consortium name="Wellcome Sanger Institute Data Sharing"/>
        </authorList>
    </citation>
    <scope>NUCLEOTIDE SEQUENCE [LARGE SCALE GENOMIC DNA]</scope>
</reference>
<protein>
    <recommendedName>
        <fullName evidence="3">Mediator of RNA polymerase II transcription subunit 24</fullName>
    </recommendedName>
    <alternativeName>
        <fullName evidence="8">Mediator complex subunit 24</fullName>
    </alternativeName>
</protein>
<reference evidence="9" key="3">
    <citation type="submission" date="2025-09" db="UniProtKB">
        <authorList>
            <consortium name="Ensembl"/>
        </authorList>
    </citation>
    <scope>IDENTIFICATION</scope>
</reference>
<comment type="subcellular location">
    <subcellularLocation>
        <location evidence="1">Nucleus</location>
    </subcellularLocation>
</comment>
<evidence type="ECO:0000256" key="7">
    <source>
        <dbReference type="ARBA" id="ARBA00023242"/>
    </source>
</evidence>
<reference evidence="9" key="2">
    <citation type="submission" date="2025-08" db="UniProtKB">
        <authorList>
            <consortium name="Ensembl"/>
        </authorList>
    </citation>
    <scope>IDENTIFICATION</scope>
</reference>
<accession>A0A665V0B3</accession>
<evidence type="ECO:0000256" key="2">
    <source>
        <dbReference type="ARBA" id="ARBA00007864"/>
    </source>
</evidence>
<evidence type="ECO:0000256" key="1">
    <source>
        <dbReference type="ARBA" id="ARBA00004123"/>
    </source>
</evidence>
<keyword evidence="10" id="KW-1185">Reference proteome</keyword>
<dbReference type="GO" id="GO:0003712">
    <property type="term" value="F:transcription coregulator activity"/>
    <property type="evidence" value="ECO:0007669"/>
    <property type="project" value="TreeGrafter"/>
</dbReference>
<organism evidence="9 10">
    <name type="scientific">Echeneis naucrates</name>
    <name type="common">Live sharksucker</name>
    <dbReference type="NCBI Taxonomy" id="173247"/>
    <lineage>
        <taxon>Eukaryota</taxon>
        <taxon>Metazoa</taxon>
        <taxon>Chordata</taxon>
        <taxon>Craniata</taxon>
        <taxon>Vertebrata</taxon>
        <taxon>Euteleostomi</taxon>
        <taxon>Actinopterygii</taxon>
        <taxon>Neopterygii</taxon>
        <taxon>Teleostei</taxon>
        <taxon>Neoteleostei</taxon>
        <taxon>Acanthomorphata</taxon>
        <taxon>Carangaria</taxon>
        <taxon>Carangiformes</taxon>
        <taxon>Echeneidae</taxon>
        <taxon>Echeneis</taxon>
    </lineage>
</organism>
<name>A0A665V0B3_ECHNA</name>
<dbReference type="PANTHER" id="PTHR12898">
    <property type="entry name" value="MEDIATOR OF RNA POLYMERASE II TRANSCRIPTION SUBUNIT 24"/>
    <property type="match status" value="1"/>
</dbReference>
<evidence type="ECO:0000313" key="9">
    <source>
        <dbReference type="Ensembl" id="ENSENLP00000025156.1"/>
    </source>
</evidence>
<sequence length="419" mass="47289">MKVVNLKQAILQAWKERWSDYQWAINIKKNFPKGATWDYLNLAEALMEQAMIGPSPNPLILSYLKYAISSQMVSYSSVLTAISKFEDFSRELCVKSLLEIMDMFCHRLSCHGKAEECIGLCREPIPYRNLLPAKEPIHKALSKQFQAVLRKGWVDSRALHLFESLLNMGGVFWFTNNLVKELLRETQREWANRVVELLYSIFCLDTQQITLTLLGTILPNLLTDSAHWHSLADPPGKALAKLSVWCALSSYSSHHKGTFSARQRKRQREDIEDYNSLFPLDDTQPSKLMRLLSSNEDEPVALSSPDRSMSSSLSASQLHTVNMRDPLNRVLANLFLLISSILGSKMAGPHTQFVQSFMEECVECLEQGSRGSILQFMPFTMVSELVKLPALAKPKVVLAITDLTLPLGRRVAAKAISAL</sequence>
<dbReference type="GO" id="GO:0016592">
    <property type="term" value="C:mediator complex"/>
    <property type="evidence" value="ECO:0007669"/>
    <property type="project" value="InterPro"/>
</dbReference>
<evidence type="ECO:0000313" key="10">
    <source>
        <dbReference type="Proteomes" id="UP000472264"/>
    </source>
</evidence>
<proteinExistence type="inferred from homology"/>
<evidence type="ECO:0000256" key="8">
    <source>
        <dbReference type="ARBA" id="ARBA00031960"/>
    </source>
</evidence>
<evidence type="ECO:0000256" key="3">
    <source>
        <dbReference type="ARBA" id="ARBA00019693"/>
    </source>
</evidence>
<dbReference type="PANTHER" id="PTHR12898:SF1">
    <property type="entry name" value="MEDIATOR OF RNA POLYMERASE II TRANSCRIPTION SUBUNIT 24"/>
    <property type="match status" value="1"/>
</dbReference>
<dbReference type="Ensembl" id="ENSENLT00000025957.1">
    <property type="protein sequence ID" value="ENSENLP00000025156.1"/>
    <property type="gene ID" value="ENSENLG00000011281.1"/>
</dbReference>
<dbReference type="AlphaFoldDB" id="A0A665V0B3"/>
<gene>
    <name evidence="9" type="primary">med24</name>
</gene>
<keyword evidence="6" id="KW-0804">Transcription</keyword>
<dbReference type="InterPro" id="IPR021429">
    <property type="entry name" value="Mediator_Med24"/>
</dbReference>
<comment type="similarity">
    <text evidence="2">Belongs to the Mediator complex subunit 24 family.</text>
</comment>
<dbReference type="GO" id="GO:0060261">
    <property type="term" value="P:positive regulation of transcription initiation by RNA polymerase II"/>
    <property type="evidence" value="ECO:0007669"/>
    <property type="project" value="TreeGrafter"/>
</dbReference>
<evidence type="ECO:0000256" key="4">
    <source>
        <dbReference type="ARBA" id="ARBA00023015"/>
    </source>
</evidence>
<keyword evidence="5" id="KW-0010">Activator</keyword>
<dbReference type="Proteomes" id="UP000472264">
    <property type="component" value="Chromosome 19"/>
</dbReference>
<evidence type="ECO:0000256" key="5">
    <source>
        <dbReference type="ARBA" id="ARBA00023159"/>
    </source>
</evidence>
<keyword evidence="7" id="KW-0539">Nucleus</keyword>